<evidence type="ECO:0000313" key="2">
    <source>
        <dbReference type="Proteomes" id="UP000270296"/>
    </source>
</evidence>
<protein>
    <submittedName>
        <fullName evidence="3">MBF1 domain-containing protein</fullName>
    </submittedName>
</protein>
<name>A0A183IFL5_9BILA</name>
<dbReference type="AlphaFoldDB" id="A0A183IFL5"/>
<gene>
    <name evidence="1" type="ORF">SBAD_LOCUS2409</name>
</gene>
<proteinExistence type="predicted"/>
<reference evidence="1 2" key="2">
    <citation type="submission" date="2018-11" db="EMBL/GenBank/DDBJ databases">
        <authorList>
            <consortium name="Pathogen Informatics"/>
        </authorList>
    </citation>
    <scope>NUCLEOTIDE SEQUENCE [LARGE SCALE GENOMIC DNA]</scope>
</reference>
<accession>A0A183IFL5</accession>
<sequence length="78" mass="8528">MSQTSPTKEFGVSDARSLGKDNVISSNAQKQGKTFALHAIQSRYHRVAADVETVQKAKIQYDTGEANFAELVNEFGPI</sequence>
<dbReference type="WBParaSite" id="SBAD_0000252201-mRNA-1">
    <property type="protein sequence ID" value="SBAD_0000252201-mRNA-1"/>
    <property type="gene ID" value="SBAD_0000252201"/>
</dbReference>
<organism evidence="3">
    <name type="scientific">Soboliphyme baturini</name>
    <dbReference type="NCBI Taxonomy" id="241478"/>
    <lineage>
        <taxon>Eukaryota</taxon>
        <taxon>Metazoa</taxon>
        <taxon>Ecdysozoa</taxon>
        <taxon>Nematoda</taxon>
        <taxon>Enoplea</taxon>
        <taxon>Dorylaimia</taxon>
        <taxon>Dioctophymatida</taxon>
        <taxon>Dioctophymatoidea</taxon>
        <taxon>Soboliphymatidae</taxon>
        <taxon>Soboliphyme</taxon>
    </lineage>
</organism>
<reference evidence="3" key="1">
    <citation type="submission" date="2016-06" db="UniProtKB">
        <authorList>
            <consortium name="WormBaseParasite"/>
        </authorList>
    </citation>
    <scope>IDENTIFICATION</scope>
</reference>
<evidence type="ECO:0000313" key="1">
    <source>
        <dbReference type="EMBL" id="VDO97537.1"/>
    </source>
</evidence>
<keyword evidence="2" id="KW-1185">Reference proteome</keyword>
<dbReference type="EMBL" id="UZAM01007213">
    <property type="protein sequence ID" value="VDO97537.1"/>
    <property type="molecule type" value="Genomic_DNA"/>
</dbReference>
<dbReference type="Proteomes" id="UP000270296">
    <property type="component" value="Unassembled WGS sequence"/>
</dbReference>
<evidence type="ECO:0000313" key="3">
    <source>
        <dbReference type="WBParaSite" id="SBAD_0000252201-mRNA-1"/>
    </source>
</evidence>